<comment type="caution">
    <text evidence="3">The sequence shown here is derived from an EMBL/GenBank/DDBJ whole genome shotgun (WGS) entry which is preliminary data.</text>
</comment>
<organism evidence="3 4">
    <name type="scientific">Luteimonas deserti</name>
    <dbReference type="NCBI Taxonomy" id="2752306"/>
    <lineage>
        <taxon>Bacteria</taxon>
        <taxon>Pseudomonadati</taxon>
        <taxon>Pseudomonadota</taxon>
        <taxon>Gammaproteobacteria</taxon>
        <taxon>Lysobacterales</taxon>
        <taxon>Lysobacteraceae</taxon>
        <taxon>Luteimonas</taxon>
    </lineage>
</organism>
<gene>
    <name evidence="3" type="ORF">H0E82_03205</name>
</gene>
<feature type="signal peptide" evidence="1">
    <location>
        <begin position="1"/>
        <end position="24"/>
    </location>
</feature>
<dbReference type="PANTHER" id="PTHR43194">
    <property type="entry name" value="HYDROLASE ALPHA/BETA FOLD FAMILY"/>
    <property type="match status" value="1"/>
</dbReference>
<feature type="chain" id="PRO_5031504109" evidence="1">
    <location>
        <begin position="25"/>
        <end position="355"/>
    </location>
</feature>
<dbReference type="RefSeq" id="WP_180543664.1">
    <property type="nucleotide sequence ID" value="NZ_JACCJZ010000008.1"/>
</dbReference>
<keyword evidence="1" id="KW-0732">Signal</keyword>
<evidence type="ECO:0000313" key="4">
    <source>
        <dbReference type="Proteomes" id="UP000589896"/>
    </source>
</evidence>
<dbReference type="GO" id="GO:0016787">
    <property type="term" value="F:hydrolase activity"/>
    <property type="evidence" value="ECO:0007669"/>
    <property type="project" value="UniProtKB-KW"/>
</dbReference>
<dbReference type="EMBL" id="JACCJZ010000008">
    <property type="protein sequence ID" value="NYZ61774.1"/>
    <property type="molecule type" value="Genomic_DNA"/>
</dbReference>
<dbReference type="SUPFAM" id="SSF53474">
    <property type="entry name" value="alpha/beta-Hydrolases"/>
    <property type="match status" value="1"/>
</dbReference>
<dbReference type="InterPro" id="IPR000073">
    <property type="entry name" value="AB_hydrolase_1"/>
</dbReference>
<protein>
    <submittedName>
        <fullName evidence="3">Alpha/beta fold hydrolase</fullName>
    </submittedName>
</protein>
<proteinExistence type="predicted"/>
<sequence>MIRCIAVVLACLLLAGFSSWPGLSSTLAANLVAPAGASPLLPAARIEAAYARLPDRSGTVTTSEGVPVFWRALDPGDYRMDYAWTRDAGDAHAVSFELDFQTPATPAPTPRGTVLLLHGWMMDGGSLLPWALALGQAGYRTIALDLRNHGRSGSGPSGYGTREAGDVVDAVAALRARGEIVGPLHVFGVSYGAATALFAAADPRLGASHVVALESFDNAGAAIRDMVPHMLEEDAGPLRERLTRRWLRWRIDGGVVDAAIARAGETLALPLDAVDVGAALADVTDACVLLVHGTADRHVPVSHGRALAAAVPQARYLEIAGEDHLSLPMRLDRLAPTVVDWFDAPACPRSALAAR</sequence>
<dbReference type="AlphaFoldDB" id="A0A7Z0TV20"/>
<keyword evidence="4" id="KW-1185">Reference proteome</keyword>
<dbReference type="Gene3D" id="3.40.50.1820">
    <property type="entry name" value="alpha/beta hydrolase"/>
    <property type="match status" value="1"/>
</dbReference>
<dbReference type="InterPro" id="IPR029058">
    <property type="entry name" value="AB_hydrolase_fold"/>
</dbReference>
<evidence type="ECO:0000256" key="1">
    <source>
        <dbReference type="SAM" id="SignalP"/>
    </source>
</evidence>
<dbReference type="InterPro" id="IPR050228">
    <property type="entry name" value="Carboxylesterase_BioH"/>
</dbReference>
<evidence type="ECO:0000259" key="2">
    <source>
        <dbReference type="Pfam" id="PF12697"/>
    </source>
</evidence>
<dbReference type="PANTHER" id="PTHR43194:SF2">
    <property type="entry name" value="PEROXISOMAL MEMBRANE PROTEIN LPX1"/>
    <property type="match status" value="1"/>
</dbReference>
<name>A0A7Z0TV20_9GAMM</name>
<accession>A0A7Z0TV20</accession>
<keyword evidence="3" id="KW-0378">Hydrolase</keyword>
<evidence type="ECO:0000313" key="3">
    <source>
        <dbReference type="EMBL" id="NYZ61774.1"/>
    </source>
</evidence>
<dbReference type="Proteomes" id="UP000589896">
    <property type="component" value="Unassembled WGS sequence"/>
</dbReference>
<dbReference type="Pfam" id="PF12697">
    <property type="entry name" value="Abhydrolase_6"/>
    <property type="match status" value="1"/>
</dbReference>
<feature type="domain" description="AB hydrolase-1" evidence="2">
    <location>
        <begin position="114"/>
        <end position="329"/>
    </location>
</feature>
<reference evidence="3 4" key="1">
    <citation type="submission" date="2020-07" db="EMBL/GenBank/DDBJ databases">
        <title>isolation of Luteimonas sp. SJ-16.</title>
        <authorList>
            <person name="Huang X.-X."/>
            <person name="Xu L."/>
            <person name="Sun J.-Q."/>
        </authorList>
    </citation>
    <scope>NUCLEOTIDE SEQUENCE [LARGE SCALE GENOMIC DNA]</scope>
    <source>
        <strain evidence="3 4">SJ-16</strain>
    </source>
</reference>